<dbReference type="RefSeq" id="WP_066981601.1">
    <property type="nucleotide sequence ID" value="NZ_LUUI01000096.1"/>
</dbReference>
<dbReference type="EMBL" id="LUUI01000096">
    <property type="protein sequence ID" value="OAI16332.1"/>
    <property type="molecule type" value="Genomic_DNA"/>
</dbReference>
<organism evidence="1 2">
    <name type="scientific">Methylomonas lenta</name>
    <dbReference type="NCBI Taxonomy" id="980561"/>
    <lineage>
        <taxon>Bacteria</taxon>
        <taxon>Pseudomonadati</taxon>
        <taxon>Pseudomonadota</taxon>
        <taxon>Gammaproteobacteria</taxon>
        <taxon>Methylococcales</taxon>
        <taxon>Methylococcaceae</taxon>
        <taxon>Methylomonas</taxon>
    </lineage>
</organism>
<dbReference type="InterPro" id="IPR010719">
    <property type="entry name" value="MnmM_MeTrfase"/>
</dbReference>
<reference evidence="1 2" key="1">
    <citation type="submission" date="2016-03" db="EMBL/GenBank/DDBJ databases">
        <authorList>
            <person name="Ploux O."/>
        </authorList>
    </citation>
    <scope>NUCLEOTIDE SEQUENCE [LARGE SCALE GENOMIC DNA]</scope>
    <source>
        <strain evidence="1 2">R-45370</strain>
    </source>
</reference>
<comment type="caution">
    <text evidence="1">The sequence shown here is derived from an EMBL/GenBank/DDBJ whole genome shotgun (WGS) entry which is preliminary data.</text>
</comment>
<dbReference type="GO" id="GO:0008168">
    <property type="term" value="F:methyltransferase activity"/>
    <property type="evidence" value="ECO:0007669"/>
    <property type="project" value="UniProtKB-KW"/>
</dbReference>
<dbReference type="InterPro" id="IPR029063">
    <property type="entry name" value="SAM-dependent_MTases_sf"/>
</dbReference>
<accession>A0A177NER7</accession>
<dbReference type="PANTHER" id="PTHR35276">
    <property type="entry name" value="S-ADENOSYL-L-METHIONINE-DEPENDENT METHYLTRANSFERASES SUPERFAMILY PROTEIN"/>
    <property type="match status" value="1"/>
</dbReference>
<evidence type="ECO:0000313" key="1">
    <source>
        <dbReference type="EMBL" id="OAI16332.1"/>
    </source>
</evidence>
<proteinExistence type="predicted"/>
<dbReference type="Gene3D" id="3.40.50.150">
    <property type="entry name" value="Vaccinia Virus protein VP39"/>
    <property type="match status" value="1"/>
</dbReference>
<sequence>MKRISLSDTAHGIIRESLQAGNVAIDATLGNGHDALFLAQCVGESGHVYGFDVQQQALQASQQRLMQHDLLARATLIHACHAQMIQHTPAKLHGQIKAIMFNLGYLPGADKHIITKTSSTLLAMNTACLLLAEQGVLTVMAYPGHAGGDEETLSLEKWLQQLDADCFQTQTIFSHHHQASAPRLFVIRKLL</sequence>
<dbReference type="SUPFAM" id="SSF53335">
    <property type="entry name" value="S-adenosyl-L-methionine-dependent methyltransferases"/>
    <property type="match status" value="1"/>
</dbReference>
<dbReference type="OrthoDB" id="9792989at2"/>
<dbReference type="STRING" id="980561.A1359_08275"/>
<dbReference type="PANTHER" id="PTHR35276:SF1">
    <property type="entry name" value="TRNA (MNM(5)S(2)U34)-METHYLTRANSFERASE, CHLOROPLASTIC"/>
    <property type="match status" value="1"/>
</dbReference>
<keyword evidence="2" id="KW-1185">Reference proteome</keyword>
<keyword evidence="1" id="KW-0489">Methyltransferase</keyword>
<gene>
    <name evidence="1" type="ORF">A1359_08275</name>
</gene>
<dbReference type="AlphaFoldDB" id="A0A177NER7"/>
<protein>
    <submittedName>
        <fullName evidence="1">SAM-dependent methyltransferase</fullName>
    </submittedName>
</protein>
<evidence type="ECO:0000313" key="2">
    <source>
        <dbReference type="Proteomes" id="UP000078476"/>
    </source>
</evidence>
<dbReference type="Proteomes" id="UP000078476">
    <property type="component" value="Unassembled WGS sequence"/>
</dbReference>
<name>A0A177NER7_9GAMM</name>
<keyword evidence="1" id="KW-0808">Transferase</keyword>
<dbReference type="Pfam" id="PF06962">
    <property type="entry name" value="rRNA_methylase"/>
    <property type="match status" value="1"/>
</dbReference>
<dbReference type="GO" id="GO:0032259">
    <property type="term" value="P:methylation"/>
    <property type="evidence" value="ECO:0007669"/>
    <property type="project" value="UniProtKB-KW"/>
</dbReference>